<dbReference type="NCBIfam" id="TIGR00360">
    <property type="entry name" value="ComEC_N-term"/>
    <property type="match status" value="1"/>
</dbReference>
<dbReference type="OrthoDB" id="9761531at2"/>
<dbReference type="InterPro" id="IPR025405">
    <property type="entry name" value="DUF4131"/>
</dbReference>
<feature type="transmembrane region" description="Helical" evidence="6">
    <location>
        <begin position="334"/>
        <end position="354"/>
    </location>
</feature>
<organism evidence="9 10">
    <name type="scientific">Echinicola vietnamensis (strain DSM 17526 / LMG 23754 / KMM 6221)</name>
    <dbReference type="NCBI Taxonomy" id="926556"/>
    <lineage>
        <taxon>Bacteria</taxon>
        <taxon>Pseudomonadati</taxon>
        <taxon>Bacteroidota</taxon>
        <taxon>Cytophagia</taxon>
        <taxon>Cytophagales</taxon>
        <taxon>Cyclobacteriaceae</taxon>
        <taxon>Echinicola</taxon>
    </lineage>
</organism>
<feature type="transmembrane region" description="Helical" evidence="6">
    <location>
        <begin position="289"/>
        <end position="305"/>
    </location>
</feature>
<dbReference type="Pfam" id="PF13567">
    <property type="entry name" value="DUF4131"/>
    <property type="match status" value="1"/>
</dbReference>
<keyword evidence="4 6" id="KW-1133">Transmembrane helix</keyword>
<feature type="transmembrane region" description="Helical" evidence="6">
    <location>
        <begin position="387"/>
        <end position="411"/>
    </location>
</feature>
<feature type="transmembrane region" description="Helical" evidence="6">
    <location>
        <begin position="481"/>
        <end position="501"/>
    </location>
</feature>
<evidence type="ECO:0000313" key="10">
    <source>
        <dbReference type="Proteomes" id="UP000010796"/>
    </source>
</evidence>
<feature type="transmembrane region" description="Helical" evidence="6">
    <location>
        <begin position="63"/>
        <end position="80"/>
    </location>
</feature>
<accession>L0FVF1</accession>
<dbReference type="PATRIC" id="fig|926556.3.peg.347"/>
<feature type="transmembrane region" description="Helical" evidence="6">
    <location>
        <begin position="508"/>
        <end position="526"/>
    </location>
</feature>
<evidence type="ECO:0000259" key="8">
    <source>
        <dbReference type="Pfam" id="PF13567"/>
    </source>
</evidence>
<dbReference type="InterPro" id="IPR004477">
    <property type="entry name" value="ComEC_N"/>
</dbReference>
<keyword evidence="2" id="KW-1003">Cell membrane</keyword>
<feature type="transmembrane region" description="Helical" evidence="6">
    <location>
        <begin position="256"/>
        <end position="277"/>
    </location>
</feature>
<evidence type="ECO:0000256" key="4">
    <source>
        <dbReference type="ARBA" id="ARBA00022989"/>
    </source>
</evidence>
<feature type="transmembrane region" description="Helical" evidence="6">
    <location>
        <begin position="360"/>
        <end position="380"/>
    </location>
</feature>
<dbReference type="Proteomes" id="UP000010796">
    <property type="component" value="Chromosome"/>
</dbReference>
<dbReference type="Pfam" id="PF03772">
    <property type="entry name" value="Competence"/>
    <property type="match status" value="1"/>
</dbReference>
<evidence type="ECO:0000259" key="7">
    <source>
        <dbReference type="Pfam" id="PF03772"/>
    </source>
</evidence>
<dbReference type="HOGENOM" id="CLU_377545_0_0_10"/>
<dbReference type="EMBL" id="CP003346">
    <property type="protein sequence ID" value="AGA76635.1"/>
    <property type="molecule type" value="Genomic_DNA"/>
</dbReference>
<dbReference type="eggNOG" id="COG0658">
    <property type="taxonomic scope" value="Bacteria"/>
</dbReference>
<dbReference type="AlphaFoldDB" id="L0FVF1"/>
<evidence type="ECO:0000313" key="9">
    <source>
        <dbReference type="EMBL" id="AGA76635.1"/>
    </source>
</evidence>
<reference evidence="10" key="1">
    <citation type="submission" date="2012-02" db="EMBL/GenBank/DDBJ databases">
        <title>The complete genome of Echinicola vietnamensis DSM 17526.</title>
        <authorList>
            <person name="Lucas S."/>
            <person name="Copeland A."/>
            <person name="Lapidus A."/>
            <person name="Glavina del Rio T."/>
            <person name="Dalin E."/>
            <person name="Tice H."/>
            <person name="Bruce D."/>
            <person name="Goodwin L."/>
            <person name="Pitluck S."/>
            <person name="Peters L."/>
            <person name="Ovchinnikova G."/>
            <person name="Teshima H."/>
            <person name="Kyrpides N."/>
            <person name="Mavromatis K."/>
            <person name="Ivanova N."/>
            <person name="Brettin T."/>
            <person name="Detter J.C."/>
            <person name="Han C."/>
            <person name="Larimer F."/>
            <person name="Land M."/>
            <person name="Hauser L."/>
            <person name="Markowitz V."/>
            <person name="Cheng J.-F."/>
            <person name="Hugenholtz P."/>
            <person name="Woyke T."/>
            <person name="Wu D."/>
            <person name="Brambilla E."/>
            <person name="Klenk H.-P."/>
            <person name="Eisen J.A."/>
        </authorList>
    </citation>
    <scope>NUCLEOTIDE SEQUENCE [LARGE SCALE GENOMIC DNA]</scope>
    <source>
        <strain evidence="10">DSM 17526 / LMG 23754 / KMM 6221</strain>
    </source>
</reference>
<dbReference type="KEGG" id="evi:Echvi_0344"/>
<keyword evidence="10" id="KW-1185">Reference proteome</keyword>
<dbReference type="STRING" id="926556.Echvi_0344"/>
<feature type="domain" description="ComEC/Rec2-related protein" evidence="7">
    <location>
        <begin position="235"/>
        <end position="504"/>
    </location>
</feature>
<protein>
    <submittedName>
        <fullName evidence="9">ComEC/Rec2-related protein</fullName>
    </submittedName>
</protein>
<comment type="subcellular location">
    <subcellularLocation>
        <location evidence="1">Cell membrane</location>
        <topology evidence="1">Multi-pass membrane protein</topology>
    </subcellularLocation>
</comment>
<feature type="domain" description="DUF4131" evidence="8">
    <location>
        <begin position="34"/>
        <end position="191"/>
    </location>
</feature>
<gene>
    <name evidence="9" type="ordered locus">Echvi_0344</name>
</gene>
<proteinExistence type="predicted"/>
<feature type="transmembrane region" description="Helical" evidence="6">
    <location>
        <begin position="33"/>
        <end position="51"/>
    </location>
</feature>
<keyword evidence="3 6" id="KW-0812">Transmembrane</keyword>
<dbReference type="InterPro" id="IPR052159">
    <property type="entry name" value="Competence_DNA_uptake"/>
</dbReference>
<evidence type="ECO:0000256" key="2">
    <source>
        <dbReference type="ARBA" id="ARBA00022475"/>
    </source>
</evidence>
<feature type="transmembrane region" description="Helical" evidence="6">
    <location>
        <begin position="423"/>
        <end position="448"/>
    </location>
</feature>
<dbReference type="GO" id="GO:0005886">
    <property type="term" value="C:plasma membrane"/>
    <property type="evidence" value="ECO:0007669"/>
    <property type="project" value="UniProtKB-SubCell"/>
</dbReference>
<evidence type="ECO:0000256" key="6">
    <source>
        <dbReference type="SAM" id="Phobius"/>
    </source>
</evidence>
<evidence type="ECO:0000256" key="1">
    <source>
        <dbReference type="ARBA" id="ARBA00004651"/>
    </source>
</evidence>
<dbReference type="PANTHER" id="PTHR30619">
    <property type="entry name" value="DNA INTERNALIZATION/COMPETENCE PROTEIN COMEC/REC2"/>
    <property type="match status" value="1"/>
</dbReference>
<feature type="transmembrane region" description="Helical" evidence="6">
    <location>
        <begin position="7"/>
        <end position="27"/>
    </location>
</feature>
<dbReference type="PANTHER" id="PTHR30619:SF1">
    <property type="entry name" value="RECOMBINATION PROTEIN 2"/>
    <property type="match status" value="1"/>
</dbReference>
<evidence type="ECO:0000256" key="3">
    <source>
        <dbReference type="ARBA" id="ARBA00022692"/>
    </source>
</evidence>
<name>L0FVF1_ECHVK</name>
<evidence type="ECO:0000256" key="5">
    <source>
        <dbReference type="ARBA" id="ARBA00023136"/>
    </source>
</evidence>
<keyword evidence="5 6" id="KW-0472">Membrane</keyword>
<sequence>MRFNEFPFLRYVLFFAAGIWCYMVLGSRVPDEVLWGAMAAVLLLYLIFAVLNGKNKRFTFRSLFPFLAYLLLVMSGYAFSSLKDANNQADHLLRHSKIQGYMGEVLGVDEQKTSTFGNELAVRYVWTDEGYEKAHGKVLVYHRLETPLRPGEVVWVEGAPQRVAPPKNPNGFDYREFMARKQVYHQHFVGKALTRLGTVDRLSVAEPLLLLRERLGLLLERTFGDDHAVEVGKALLLGQKANLGEAVSEAYVTAGAMHVLAVSGLHVGIIYGFFLLFFKPAQLPRMKRIVYLGLVVLLIWVYALLTGMSPSVMRAATMFTVLSLAQMQSRSPSVFNTLAISALLLMLFNPYIIFEVGFQLSYAAMFGILVLQPAIVSIWLPQNKVMYYLWEITSVSIAAQVATFPLSVYYFHVFPNYFLLSNLWVIPCAFMVMAVGLPFLLLSMIGWAWWPLGRLLELLLQLMNGGVFLFDALPFAQTEGLYLNVITVFAMWGLVVCLYLWLKERKKAYAYGALVVVMGLIGTSWWTRFAAPSQQELYVYSLGEGVAVDYHSSRLSGSFQYGVAEKDLHYQVDPHRLATNMQGDFPLKFTQEGSKTRVYLPNGCLVTAREGKIWLSANTGVSAAYFDGDGWVQTPEEMRWSTKNGALRLIFE</sequence>